<comment type="caution">
    <text evidence="13">The sequence shown here is derived from an EMBL/GenBank/DDBJ whole genome shotgun (WGS) entry which is preliminary data.</text>
</comment>
<feature type="transmembrane region" description="Helical" evidence="12">
    <location>
        <begin position="6"/>
        <end position="21"/>
    </location>
</feature>
<reference evidence="13" key="1">
    <citation type="submission" date="2021-04" db="EMBL/GenBank/DDBJ databases">
        <title>Isolation and polyphasic classification of algal microorganism.</title>
        <authorList>
            <person name="Wang S."/>
        </authorList>
    </citation>
    <scope>NUCLEOTIDE SEQUENCE</scope>
    <source>
        <strain evidence="13">720a</strain>
    </source>
</reference>
<evidence type="ECO:0000256" key="4">
    <source>
        <dbReference type="ARBA" id="ARBA00022475"/>
    </source>
</evidence>
<evidence type="ECO:0000256" key="10">
    <source>
        <dbReference type="ARBA" id="ARBA00030345"/>
    </source>
</evidence>
<protein>
    <recommendedName>
        <fullName evidence="3 11">Protease PrsW</fullName>
        <ecNumber evidence="11">3.4.-.-</ecNumber>
    </recommendedName>
    <alternativeName>
        <fullName evidence="10 11">Protease responsible for activating sigma-W</fullName>
    </alternativeName>
</protein>
<feature type="transmembrane region" description="Helical" evidence="12">
    <location>
        <begin position="99"/>
        <end position="119"/>
    </location>
</feature>
<keyword evidence="6 12" id="KW-0812">Transmembrane</keyword>
<keyword evidence="4 11" id="KW-1003">Cell membrane</keyword>
<keyword evidence="7 11" id="KW-0378">Hydrolase</keyword>
<keyword evidence="8 12" id="KW-1133">Transmembrane helix</keyword>
<dbReference type="InterPro" id="IPR026898">
    <property type="entry name" value="PrsW"/>
</dbReference>
<evidence type="ECO:0000256" key="3">
    <source>
        <dbReference type="ARBA" id="ARBA00018997"/>
    </source>
</evidence>
<dbReference type="EC" id="3.4.-.-" evidence="11"/>
<feature type="transmembrane region" description="Helical" evidence="12">
    <location>
        <begin position="131"/>
        <end position="149"/>
    </location>
</feature>
<dbReference type="Proteomes" id="UP000675284">
    <property type="component" value="Unassembled WGS sequence"/>
</dbReference>
<dbReference type="PANTHER" id="PTHR36844:SF1">
    <property type="entry name" value="PROTEASE PRSW"/>
    <property type="match status" value="1"/>
</dbReference>
<comment type="similarity">
    <text evidence="2 11">Belongs to the protease PrsW family.</text>
</comment>
<keyword evidence="14" id="KW-1185">Reference proteome</keyword>
<evidence type="ECO:0000313" key="13">
    <source>
        <dbReference type="EMBL" id="MBR7795534.1"/>
    </source>
</evidence>
<feature type="transmembrane region" description="Helical" evidence="12">
    <location>
        <begin position="65"/>
        <end position="87"/>
    </location>
</feature>
<evidence type="ECO:0000256" key="12">
    <source>
        <dbReference type="SAM" id="Phobius"/>
    </source>
</evidence>
<accession>A0A941DR84</accession>
<evidence type="ECO:0000256" key="7">
    <source>
        <dbReference type="ARBA" id="ARBA00022801"/>
    </source>
</evidence>
<comment type="function">
    <text evidence="11">Involved in the degradation of specific anti-sigma factors.</text>
</comment>
<evidence type="ECO:0000256" key="11">
    <source>
        <dbReference type="PIRNR" id="PIRNR016933"/>
    </source>
</evidence>
<dbReference type="GO" id="GO:0005886">
    <property type="term" value="C:plasma membrane"/>
    <property type="evidence" value="ECO:0007669"/>
    <property type="project" value="UniProtKB-SubCell"/>
</dbReference>
<evidence type="ECO:0000256" key="9">
    <source>
        <dbReference type="ARBA" id="ARBA00023136"/>
    </source>
</evidence>
<dbReference type="InterPro" id="IPR023596">
    <property type="entry name" value="Peptidase_PrsW_arch/bac"/>
</dbReference>
<evidence type="ECO:0000256" key="2">
    <source>
        <dbReference type="ARBA" id="ARBA00009165"/>
    </source>
</evidence>
<evidence type="ECO:0000256" key="5">
    <source>
        <dbReference type="ARBA" id="ARBA00022670"/>
    </source>
</evidence>
<dbReference type="AlphaFoldDB" id="A0A941DR84"/>
<keyword evidence="13" id="KW-0482">Metalloprotease</keyword>
<proteinExistence type="inferred from homology"/>
<comment type="subcellular location">
    <subcellularLocation>
        <location evidence="1">Cell membrane</location>
        <topology evidence="1">Multi-pass membrane protein</topology>
    </subcellularLocation>
</comment>
<evidence type="ECO:0000313" key="14">
    <source>
        <dbReference type="Proteomes" id="UP000675284"/>
    </source>
</evidence>
<evidence type="ECO:0000256" key="1">
    <source>
        <dbReference type="ARBA" id="ARBA00004651"/>
    </source>
</evidence>
<dbReference type="GO" id="GO:0008237">
    <property type="term" value="F:metallopeptidase activity"/>
    <property type="evidence" value="ECO:0007669"/>
    <property type="project" value="UniProtKB-KW"/>
</dbReference>
<feature type="transmembrane region" description="Helical" evidence="12">
    <location>
        <begin position="185"/>
        <end position="203"/>
    </location>
</feature>
<sequence length="236" mass="27267">MFSILSAGIAPALALMSFFYLKDRYSEPLPLIIRTFVLGMLLVFPIMFIQYVFQSEELITNNFLQSFFLVSLLEEFFKWFIFMYAIFHHSEFDAHYDGIVYAVAISLGFATLENVLYLFTNGISYAFTRALFPVSSHALFGVIMGYYFGKAKLYPLQKPKNLLLAFLFPFLLHGTYNYILVEVASNWVVLLAPFMIILWIIGLRRVKLANEPMNHYLLIDTDHKASTVDVQNRKEG</sequence>
<dbReference type="PIRSF" id="PIRSF016933">
    <property type="entry name" value="PrsW"/>
    <property type="match status" value="1"/>
</dbReference>
<keyword evidence="9 11" id="KW-0472">Membrane</keyword>
<dbReference type="PANTHER" id="PTHR36844">
    <property type="entry name" value="PROTEASE PRSW"/>
    <property type="match status" value="1"/>
</dbReference>
<name>A0A941DR84_9BACI</name>
<dbReference type="NCBIfam" id="NF033739">
    <property type="entry name" value="intramemb_PrsW"/>
    <property type="match status" value="1"/>
</dbReference>
<organism evidence="13 14">
    <name type="scientific">Virgibacillus salarius</name>
    <dbReference type="NCBI Taxonomy" id="447199"/>
    <lineage>
        <taxon>Bacteria</taxon>
        <taxon>Bacillati</taxon>
        <taxon>Bacillota</taxon>
        <taxon>Bacilli</taxon>
        <taxon>Bacillales</taxon>
        <taxon>Bacillaceae</taxon>
        <taxon>Virgibacillus</taxon>
    </lineage>
</organism>
<evidence type="ECO:0000256" key="8">
    <source>
        <dbReference type="ARBA" id="ARBA00022989"/>
    </source>
</evidence>
<gene>
    <name evidence="13" type="primary">prsW</name>
    <name evidence="13" type="ORF">KCX74_05700</name>
</gene>
<keyword evidence="5 11" id="KW-0645">Protease</keyword>
<feature type="transmembrane region" description="Helical" evidence="12">
    <location>
        <begin position="33"/>
        <end position="53"/>
    </location>
</feature>
<dbReference type="RefSeq" id="WP_051388308.1">
    <property type="nucleotide sequence ID" value="NZ_BAAACY010000122.1"/>
</dbReference>
<evidence type="ECO:0000256" key="6">
    <source>
        <dbReference type="ARBA" id="ARBA00022692"/>
    </source>
</evidence>
<dbReference type="EMBL" id="JAGSOT010000012">
    <property type="protein sequence ID" value="MBR7795534.1"/>
    <property type="molecule type" value="Genomic_DNA"/>
</dbReference>
<feature type="transmembrane region" description="Helical" evidence="12">
    <location>
        <begin position="161"/>
        <end position="179"/>
    </location>
</feature>
<dbReference type="GO" id="GO:0006508">
    <property type="term" value="P:proteolysis"/>
    <property type="evidence" value="ECO:0007669"/>
    <property type="project" value="UniProtKB-KW"/>
</dbReference>
<dbReference type="Pfam" id="PF13367">
    <property type="entry name" value="PrsW-protease"/>
    <property type="match status" value="1"/>
</dbReference>